<accession>X6NLV8</accession>
<dbReference type="InterPro" id="IPR050844">
    <property type="entry name" value="Coatomer_complex_subunit"/>
</dbReference>
<keyword evidence="4" id="KW-0175">Coiled coil</keyword>
<name>X6NLV8_RETFI</name>
<dbReference type="SMART" id="SM00320">
    <property type="entry name" value="WD40"/>
    <property type="match status" value="7"/>
</dbReference>
<dbReference type="Pfam" id="PF00400">
    <property type="entry name" value="WD40"/>
    <property type="match status" value="7"/>
</dbReference>
<feature type="repeat" description="WD" evidence="3">
    <location>
        <begin position="555"/>
        <end position="596"/>
    </location>
</feature>
<keyword evidence="1 3" id="KW-0853">WD repeat</keyword>
<organism evidence="5 6">
    <name type="scientific">Reticulomyxa filosa</name>
    <dbReference type="NCBI Taxonomy" id="46433"/>
    <lineage>
        <taxon>Eukaryota</taxon>
        <taxon>Sar</taxon>
        <taxon>Rhizaria</taxon>
        <taxon>Retaria</taxon>
        <taxon>Foraminifera</taxon>
        <taxon>Monothalamids</taxon>
        <taxon>Reticulomyxidae</taxon>
        <taxon>Reticulomyxa</taxon>
    </lineage>
</organism>
<feature type="repeat" description="WD" evidence="3">
    <location>
        <begin position="597"/>
        <end position="638"/>
    </location>
</feature>
<dbReference type="SUPFAM" id="SSF50969">
    <property type="entry name" value="YVTN repeat-like/Quinoprotein amine dehydrogenase"/>
    <property type="match status" value="1"/>
</dbReference>
<feature type="repeat" description="WD" evidence="3">
    <location>
        <begin position="681"/>
        <end position="714"/>
    </location>
</feature>
<evidence type="ECO:0000256" key="4">
    <source>
        <dbReference type="SAM" id="Coils"/>
    </source>
</evidence>
<dbReference type="PANTHER" id="PTHR19876:SF2">
    <property type="entry name" value="COATOMER SUBUNIT BETA"/>
    <property type="match status" value="1"/>
</dbReference>
<dbReference type="GO" id="GO:0006891">
    <property type="term" value="P:intra-Golgi vesicle-mediated transport"/>
    <property type="evidence" value="ECO:0007669"/>
    <property type="project" value="TreeGrafter"/>
</dbReference>
<reference evidence="5 6" key="1">
    <citation type="journal article" date="2013" name="Curr. Biol.">
        <title>The Genome of the Foraminiferan Reticulomyxa filosa.</title>
        <authorList>
            <person name="Glockner G."/>
            <person name="Hulsmann N."/>
            <person name="Schleicher M."/>
            <person name="Noegel A.A."/>
            <person name="Eichinger L."/>
            <person name="Gallinger C."/>
            <person name="Pawlowski J."/>
            <person name="Sierra R."/>
            <person name="Euteneuer U."/>
            <person name="Pillet L."/>
            <person name="Moustafa A."/>
            <person name="Platzer M."/>
            <person name="Groth M."/>
            <person name="Szafranski K."/>
            <person name="Schliwa M."/>
        </authorList>
    </citation>
    <scope>NUCLEOTIDE SEQUENCE [LARGE SCALE GENOMIC DNA]</scope>
</reference>
<dbReference type="PROSITE" id="PS50082">
    <property type="entry name" value="WD_REPEATS_2"/>
    <property type="match status" value="7"/>
</dbReference>
<dbReference type="InterPro" id="IPR019775">
    <property type="entry name" value="WD40_repeat_CS"/>
</dbReference>
<evidence type="ECO:0000256" key="2">
    <source>
        <dbReference type="ARBA" id="ARBA00022737"/>
    </source>
</evidence>
<dbReference type="GO" id="GO:0030126">
    <property type="term" value="C:COPI vesicle coat"/>
    <property type="evidence" value="ECO:0007669"/>
    <property type="project" value="TreeGrafter"/>
</dbReference>
<dbReference type="Proteomes" id="UP000023152">
    <property type="component" value="Unassembled WGS sequence"/>
</dbReference>
<keyword evidence="2" id="KW-0677">Repeat</keyword>
<feature type="repeat" description="WD" evidence="3">
    <location>
        <begin position="723"/>
        <end position="764"/>
    </location>
</feature>
<feature type="repeat" description="WD" evidence="3">
    <location>
        <begin position="639"/>
        <end position="680"/>
    </location>
</feature>
<protein>
    <submittedName>
        <fullName evidence="5">G-protein beta WD-40 repeats containing protein</fullName>
    </submittedName>
</protein>
<dbReference type="PROSITE" id="PS00678">
    <property type="entry name" value="WD_REPEATS_1"/>
    <property type="match status" value="5"/>
</dbReference>
<feature type="repeat" description="WD" evidence="3">
    <location>
        <begin position="513"/>
        <end position="554"/>
    </location>
</feature>
<dbReference type="GO" id="GO:0006890">
    <property type="term" value="P:retrograde vesicle-mediated transport, Golgi to endoplasmic reticulum"/>
    <property type="evidence" value="ECO:0007669"/>
    <property type="project" value="TreeGrafter"/>
</dbReference>
<proteinExistence type="predicted"/>
<dbReference type="SUPFAM" id="SSF50978">
    <property type="entry name" value="WD40 repeat-like"/>
    <property type="match status" value="1"/>
</dbReference>
<dbReference type="InterPro" id="IPR015915">
    <property type="entry name" value="Kelch-typ_b-propeller"/>
</dbReference>
<gene>
    <name evidence="5" type="ORF">RFI_10262</name>
</gene>
<dbReference type="Gene3D" id="2.130.10.10">
    <property type="entry name" value="YVTN repeat-like/Quinoprotein amine dehydrogenase"/>
    <property type="match status" value="3"/>
</dbReference>
<dbReference type="GO" id="GO:0006888">
    <property type="term" value="P:endoplasmic reticulum to Golgi vesicle-mediated transport"/>
    <property type="evidence" value="ECO:0007669"/>
    <property type="project" value="TreeGrafter"/>
</dbReference>
<dbReference type="InterPro" id="IPR015943">
    <property type="entry name" value="WD40/YVTN_repeat-like_dom_sf"/>
</dbReference>
<evidence type="ECO:0000256" key="1">
    <source>
        <dbReference type="ARBA" id="ARBA00022574"/>
    </source>
</evidence>
<dbReference type="PRINTS" id="PR00320">
    <property type="entry name" value="GPROTEINBRPT"/>
</dbReference>
<feature type="repeat" description="WD" evidence="3">
    <location>
        <begin position="765"/>
        <end position="799"/>
    </location>
</feature>
<comment type="caution">
    <text evidence="5">The sequence shown here is derived from an EMBL/GenBank/DDBJ whole genome shotgun (WGS) entry which is preliminary data.</text>
</comment>
<dbReference type="EMBL" id="ASPP01007594">
    <property type="protein sequence ID" value="ETO26868.1"/>
    <property type="molecule type" value="Genomic_DNA"/>
</dbReference>
<feature type="coiled-coil region" evidence="4">
    <location>
        <begin position="429"/>
        <end position="456"/>
    </location>
</feature>
<dbReference type="AlphaFoldDB" id="X6NLV8"/>
<dbReference type="CDD" id="cd00200">
    <property type="entry name" value="WD40"/>
    <property type="match status" value="1"/>
</dbReference>
<evidence type="ECO:0000256" key="3">
    <source>
        <dbReference type="PROSITE-ProRule" id="PRU00221"/>
    </source>
</evidence>
<dbReference type="InterPro" id="IPR020472">
    <property type="entry name" value="WD40_PAC1"/>
</dbReference>
<sequence>MQYNNGWDCLNVAINKGRSMQKIKICMLIFKAIHSRYIKQKLPNYYNFFFNEMTLNNMRINESGSNDNDFPFETLSALPIPLLCVQCVAYKDEILICAGYETMECYSYHTIKDRYKYICSYPGDIKSFGHCVVTLNNSNNRSKDALTLLSFGGQGINEKKHVLTMKYISVWNKRNDNSKNGIEIGKIKNYNQWVPFVDTDNSPVYIGKEEDGYKGLRAVTGGSNDHLLFITYYPENIDVFDLNTFQYIKQDILPTEHLIMYHCFVSKTEKELSTTTTTTTTTMKKTNVKINEMLLFCENTGLLVIYDEDANAFQFQKLRICTNFRSYYSYGFIYVDDCILFFGGENGYRITASKEIHKYSIKENKWMKFEQSLPIALADCATVLSSDNKFVHILGGNDGNNTKTTHIKTNVKEWTKEEITITEKQWIMEEGERIHIEETKDELKRMQEDVNFNNLKVTLKHQNAIKIAMIINYWIYSLSLKMGWIDDFNTIISKYIMVIAIVLFMKYFKQLKIQKHRIDVSSITFSPDGIKIAFCSCDEIVRVWGMNLDKDIQELKGHTMWTNDIQFSPDGNMLVSCSNDKTIRLWDIKSQIEIRKLEGHTHTVSSVQFSPDGKTIVSGSLDTTIRLWDVYSGQVIKVMEGHLNFVQYVQFSPDGQQIVSASEDQTIGIWNVKSGERINTLNGHSGNVSKAKFSPDGCYIVSGSDDQTIRIWEVGLGIEIKKFDDHVGIVEDVKFFPDGQTIVSCSRDKTIRLWDVNFGMEIQTLKNHLLSVTGIDISPDGNTMVSSSRDKTIRIWGPL</sequence>
<evidence type="ECO:0000313" key="6">
    <source>
        <dbReference type="Proteomes" id="UP000023152"/>
    </source>
</evidence>
<dbReference type="InterPro" id="IPR011044">
    <property type="entry name" value="Quino_amine_DH_bsu"/>
</dbReference>
<evidence type="ECO:0000313" key="5">
    <source>
        <dbReference type="EMBL" id="ETO26868.1"/>
    </source>
</evidence>
<dbReference type="InterPro" id="IPR036322">
    <property type="entry name" value="WD40_repeat_dom_sf"/>
</dbReference>
<dbReference type="PROSITE" id="PS50294">
    <property type="entry name" value="WD_REPEATS_REGION"/>
    <property type="match status" value="7"/>
</dbReference>
<keyword evidence="6" id="KW-1185">Reference proteome</keyword>
<dbReference type="PANTHER" id="PTHR19876">
    <property type="entry name" value="COATOMER"/>
    <property type="match status" value="1"/>
</dbReference>
<dbReference type="GO" id="GO:0006886">
    <property type="term" value="P:intracellular protein transport"/>
    <property type="evidence" value="ECO:0007669"/>
    <property type="project" value="TreeGrafter"/>
</dbReference>
<dbReference type="Gene3D" id="2.120.10.80">
    <property type="entry name" value="Kelch-type beta propeller"/>
    <property type="match status" value="1"/>
</dbReference>
<dbReference type="InterPro" id="IPR001680">
    <property type="entry name" value="WD40_rpt"/>
</dbReference>